<sequence>MERFAQMMQHGLHQAAVQTELWRPIPFFGAGAGSTTSGFRKWLGYLDKWIVFPLVIRWRLRQQKLQQRDVYFHICDHSNAPYLAHLPAARAGITCHDVLAIRGGLGHSDAYVPASRFGRILQQWIFGRLRRAQRLAAVSQLTLDQLLELDGRAVAQKPAKWQVIHNAFNAPFAALPPAEASPLVLQAGVPAGQPFLLHVGSGLARKNRGLLLKMVHALGNRWSGLICFAGEAPDEALLSQAAALGLSQRVVAVARPDHQTLVALYSACAAFIFPSYSEGFGWPVIEAQACGAPVIASNIAPMPEVSGGAALHASPDDAVSFAEAFLTLQDPATRHGLVQRGFANCARFEPAHMTDAYLRLYDLA</sequence>
<accession>A0ABR7MGV9</accession>
<dbReference type="InterPro" id="IPR001296">
    <property type="entry name" value="Glyco_trans_1"/>
</dbReference>
<gene>
    <name evidence="3" type="ORF">H8B15_05240</name>
</gene>
<dbReference type="Pfam" id="PF00534">
    <property type="entry name" value="Glycos_transf_1"/>
    <property type="match status" value="1"/>
</dbReference>
<reference evidence="3 4" key="1">
    <citation type="submission" date="2020-08" db="EMBL/GenBank/DDBJ databases">
        <title>Hymenobacter sp.</title>
        <authorList>
            <person name="Kim M.K."/>
        </authorList>
    </citation>
    <scope>NUCLEOTIDE SEQUENCE [LARGE SCALE GENOMIC DNA]</scope>
    <source>
        <strain evidence="3 4">BT507</strain>
    </source>
</reference>
<evidence type="ECO:0000313" key="4">
    <source>
        <dbReference type="Proteomes" id="UP000622017"/>
    </source>
</evidence>
<dbReference type="Proteomes" id="UP000622017">
    <property type="component" value="Unassembled WGS sequence"/>
</dbReference>
<keyword evidence="4" id="KW-1185">Reference proteome</keyword>
<dbReference type="PANTHER" id="PTHR46401">
    <property type="entry name" value="GLYCOSYLTRANSFERASE WBBK-RELATED"/>
    <property type="match status" value="1"/>
</dbReference>
<dbReference type="SUPFAM" id="SSF53756">
    <property type="entry name" value="UDP-Glycosyltransferase/glycogen phosphorylase"/>
    <property type="match status" value="1"/>
</dbReference>
<name>A0ABR7MGV9_9BACT</name>
<dbReference type="PANTHER" id="PTHR46401:SF2">
    <property type="entry name" value="GLYCOSYLTRANSFERASE WBBK-RELATED"/>
    <property type="match status" value="1"/>
</dbReference>
<evidence type="ECO:0000256" key="1">
    <source>
        <dbReference type="ARBA" id="ARBA00022679"/>
    </source>
</evidence>
<evidence type="ECO:0000313" key="3">
    <source>
        <dbReference type="EMBL" id="MBC6610312.1"/>
    </source>
</evidence>
<dbReference type="CDD" id="cd03809">
    <property type="entry name" value="GT4_MtfB-like"/>
    <property type="match status" value="1"/>
</dbReference>
<keyword evidence="1" id="KW-0808">Transferase</keyword>
<proteinExistence type="predicted"/>
<dbReference type="EMBL" id="JACSCY010000003">
    <property type="protein sequence ID" value="MBC6610312.1"/>
    <property type="molecule type" value="Genomic_DNA"/>
</dbReference>
<organism evidence="3 4">
    <name type="scientific">Hymenobacter citatus</name>
    <dbReference type="NCBI Taxonomy" id="2763506"/>
    <lineage>
        <taxon>Bacteria</taxon>
        <taxon>Pseudomonadati</taxon>
        <taxon>Bacteroidota</taxon>
        <taxon>Cytophagia</taxon>
        <taxon>Cytophagales</taxon>
        <taxon>Hymenobacteraceae</taxon>
        <taxon>Hymenobacter</taxon>
    </lineage>
</organism>
<feature type="domain" description="Glycosyl transferase family 1" evidence="2">
    <location>
        <begin position="189"/>
        <end position="327"/>
    </location>
</feature>
<dbReference type="Gene3D" id="3.40.50.2000">
    <property type="entry name" value="Glycogen Phosphorylase B"/>
    <property type="match status" value="2"/>
</dbReference>
<evidence type="ECO:0000259" key="2">
    <source>
        <dbReference type="Pfam" id="PF00534"/>
    </source>
</evidence>
<protein>
    <submittedName>
        <fullName evidence="3">Glycosyltransferase family 4 protein</fullName>
    </submittedName>
</protein>
<comment type="caution">
    <text evidence="3">The sequence shown here is derived from an EMBL/GenBank/DDBJ whole genome shotgun (WGS) entry which is preliminary data.</text>
</comment>